<evidence type="ECO:0000313" key="2">
    <source>
        <dbReference type="EMBL" id="TDG06568.1"/>
    </source>
</evidence>
<keyword evidence="2" id="KW-0762">Sugar transport</keyword>
<name>A0A4R5LDG8_9BURK</name>
<dbReference type="Gene3D" id="3.40.930.10">
    <property type="entry name" value="Mannitol-specific EII, Chain A"/>
    <property type="match status" value="1"/>
</dbReference>
<dbReference type="Proteomes" id="UP000295606">
    <property type="component" value="Unassembled WGS sequence"/>
</dbReference>
<reference evidence="2 3" key="1">
    <citation type="submission" date="2019-03" db="EMBL/GenBank/DDBJ databases">
        <title>Paraburkholderia sp. isolated from native Mimosa gymnas in Guartela State Park, Brazil.</title>
        <authorList>
            <person name="Paulitsch F."/>
            <person name="Hungria M."/>
            <person name="Delamuta J.R.M."/>
            <person name="Ribeiro R.A."/>
            <person name="Dall'Agnol R."/>
            <person name="Silva J.S.B."/>
        </authorList>
    </citation>
    <scope>NUCLEOTIDE SEQUENCE [LARGE SCALE GENOMIC DNA]</scope>
    <source>
        <strain evidence="2 3">CNPSo 3008</strain>
    </source>
</reference>
<sequence>MTHPVPVLRTLLAFGRTPLPRRSRPAPGRVVMMHVTLDAQHATPLRQALIRDCAGQPWTIRVAALPGTERVRLSLYLPRDAVSGAIQRVAHVAPTAELGQLFEVPETPTDAWQDLMNPALSVRADSTAPPNEIAAGEDGLAQLLTPDHVLLDFEVADRKSLFVELGRVCEQRFGVPAASVTAGLEAREALGSTALGQGVAVPHGQIRALRRAMALYVRPTVPIPFHAPDGYPVSDVVVLLIPQWAYAMHLHLLADVAQRFCDHLFRERLHACADAQDVCQLYATYEAS</sequence>
<dbReference type="InterPro" id="IPR051541">
    <property type="entry name" value="PTS_SugarTrans_NitroReg"/>
</dbReference>
<evidence type="ECO:0000313" key="3">
    <source>
        <dbReference type="Proteomes" id="UP000295606"/>
    </source>
</evidence>
<dbReference type="EMBL" id="SMOD01000014">
    <property type="protein sequence ID" value="TDG06568.1"/>
    <property type="molecule type" value="Genomic_DNA"/>
</dbReference>
<dbReference type="OrthoDB" id="95460at2"/>
<dbReference type="PROSITE" id="PS51094">
    <property type="entry name" value="PTS_EIIA_TYPE_2"/>
    <property type="match status" value="1"/>
</dbReference>
<dbReference type="InterPro" id="IPR016152">
    <property type="entry name" value="PTrfase/Anion_transptr"/>
</dbReference>
<dbReference type="SUPFAM" id="SSF55804">
    <property type="entry name" value="Phoshotransferase/anion transport protein"/>
    <property type="match status" value="1"/>
</dbReference>
<organism evidence="2 3">
    <name type="scientific">Paraburkholderia guartelaensis</name>
    <dbReference type="NCBI Taxonomy" id="2546446"/>
    <lineage>
        <taxon>Bacteria</taxon>
        <taxon>Pseudomonadati</taxon>
        <taxon>Pseudomonadota</taxon>
        <taxon>Betaproteobacteria</taxon>
        <taxon>Burkholderiales</taxon>
        <taxon>Burkholderiaceae</taxon>
        <taxon>Paraburkholderia</taxon>
    </lineage>
</organism>
<dbReference type="PROSITE" id="PS00372">
    <property type="entry name" value="PTS_EIIA_TYPE_2_HIS"/>
    <property type="match status" value="1"/>
</dbReference>
<accession>A0A4R5LDG8</accession>
<dbReference type="CDD" id="cd00211">
    <property type="entry name" value="PTS_IIA_fru"/>
    <property type="match status" value="1"/>
</dbReference>
<dbReference type="PANTHER" id="PTHR47738">
    <property type="entry name" value="PTS SYSTEM FRUCTOSE-LIKE EIIA COMPONENT-RELATED"/>
    <property type="match status" value="1"/>
</dbReference>
<evidence type="ECO:0000259" key="1">
    <source>
        <dbReference type="PROSITE" id="PS51094"/>
    </source>
</evidence>
<gene>
    <name evidence="2" type="ORF">E1N52_19765</name>
</gene>
<dbReference type="AlphaFoldDB" id="A0A4R5LDG8"/>
<dbReference type="Pfam" id="PF00359">
    <property type="entry name" value="PTS_EIIA_2"/>
    <property type="match status" value="1"/>
</dbReference>
<dbReference type="InterPro" id="IPR002178">
    <property type="entry name" value="PTS_EIIA_type-2_dom"/>
</dbReference>
<comment type="caution">
    <text evidence="2">The sequence shown here is derived from an EMBL/GenBank/DDBJ whole genome shotgun (WGS) entry which is preliminary data.</text>
</comment>
<dbReference type="PANTHER" id="PTHR47738:SF1">
    <property type="entry name" value="NITROGEN REGULATORY PROTEIN"/>
    <property type="match status" value="1"/>
</dbReference>
<proteinExistence type="predicted"/>
<keyword evidence="2" id="KW-0813">Transport</keyword>
<protein>
    <submittedName>
        <fullName evidence="2">PTS sugar transporter subunit IIA</fullName>
    </submittedName>
</protein>
<feature type="domain" description="PTS EIIA type-2" evidence="1">
    <location>
        <begin position="142"/>
        <end position="285"/>
    </location>
</feature>
<dbReference type="GO" id="GO:0030295">
    <property type="term" value="F:protein kinase activator activity"/>
    <property type="evidence" value="ECO:0007669"/>
    <property type="project" value="TreeGrafter"/>
</dbReference>